<organism evidence="2 3">
    <name type="scientific">Zizania palustris</name>
    <name type="common">Northern wild rice</name>
    <dbReference type="NCBI Taxonomy" id="103762"/>
    <lineage>
        <taxon>Eukaryota</taxon>
        <taxon>Viridiplantae</taxon>
        <taxon>Streptophyta</taxon>
        <taxon>Embryophyta</taxon>
        <taxon>Tracheophyta</taxon>
        <taxon>Spermatophyta</taxon>
        <taxon>Magnoliopsida</taxon>
        <taxon>Liliopsida</taxon>
        <taxon>Poales</taxon>
        <taxon>Poaceae</taxon>
        <taxon>BOP clade</taxon>
        <taxon>Oryzoideae</taxon>
        <taxon>Oryzeae</taxon>
        <taxon>Zizaniinae</taxon>
        <taxon>Zizania</taxon>
    </lineage>
</organism>
<dbReference type="EMBL" id="JAAALK010000081">
    <property type="protein sequence ID" value="KAG8089407.1"/>
    <property type="molecule type" value="Genomic_DNA"/>
</dbReference>
<gene>
    <name evidence="2" type="ORF">GUJ93_ZPchr0011g27242</name>
</gene>
<evidence type="ECO:0000313" key="2">
    <source>
        <dbReference type="EMBL" id="KAG8089407.1"/>
    </source>
</evidence>
<protein>
    <submittedName>
        <fullName evidence="2">Uncharacterized protein</fullName>
    </submittedName>
</protein>
<accession>A0A8J5WIE7</accession>
<name>A0A8J5WIE7_ZIZPA</name>
<comment type="caution">
    <text evidence="2">The sequence shown here is derived from an EMBL/GenBank/DDBJ whole genome shotgun (WGS) entry which is preliminary data.</text>
</comment>
<dbReference type="AlphaFoldDB" id="A0A8J5WIE7"/>
<dbReference type="Proteomes" id="UP000729402">
    <property type="component" value="Unassembled WGS sequence"/>
</dbReference>
<sequence length="71" mass="8229">MRGSERVRASSSTFKIPRAHEATWPDEKQPKDRAAPAARLPACLFAVAAFWSRRRRAQDEKESLKFWSRNN</sequence>
<feature type="region of interest" description="Disordered" evidence="1">
    <location>
        <begin position="1"/>
        <end position="36"/>
    </location>
</feature>
<reference evidence="2" key="1">
    <citation type="journal article" date="2021" name="bioRxiv">
        <title>Whole Genome Assembly and Annotation of Northern Wild Rice, Zizania palustris L., Supports a Whole Genome Duplication in the Zizania Genus.</title>
        <authorList>
            <person name="Haas M."/>
            <person name="Kono T."/>
            <person name="Macchietto M."/>
            <person name="Millas R."/>
            <person name="McGilp L."/>
            <person name="Shao M."/>
            <person name="Duquette J."/>
            <person name="Hirsch C.N."/>
            <person name="Kimball J."/>
        </authorList>
    </citation>
    <scope>NUCLEOTIDE SEQUENCE</scope>
    <source>
        <tissue evidence="2">Fresh leaf tissue</tissue>
    </source>
</reference>
<reference evidence="2" key="2">
    <citation type="submission" date="2021-02" db="EMBL/GenBank/DDBJ databases">
        <authorList>
            <person name="Kimball J.A."/>
            <person name="Haas M.W."/>
            <person name="Macchietto M."/>
            <person name="Kono T."/>
            <person name="Duquette J."/>
            <person name="Shao M."/>
        </authorList>
    </citation>
    <scope>NUCLEOTIDE SEQUENCE</scope>
    <source>
        <tissue evidence="2">Fresh leaf tissue</tissue>
    </source>
</reference>
<proteinExistence type="predicted"/>
<evidence type="ECO:0000313" key="3">
    <source>
        <dbReference type="Proteomes" id="UP000729402"/>
    </source>
</evidence>
<feature type="compositionally biased region" description="Basic and acidic residues" evidence="1">
    <location>
        <begin position="18"/>
        <end position="34"/>
    </location>
</feature>
<keyword evidence="3" id="KW-1185">Reference proteome</keyword>
<evidence type="ECO:0000256" key="1">
    <source>
        <dbReference type="SAM" id="MobiDB-lite"/>
    </source>
</evidence>